<organism evidence="2 3">
    <name type="scientific">Roseivirga seohaensis subsp. aquiponti</name>
    <dbReference type="NCBI Taxonomy" id="1566026"/>
    <lineage>
        <taxon>Bacteria</taxon>
        <taxon>Pseudomonadati</taxon>
        <taxon>Bacteroidota</taxon>
        <taxon>Cytophagia</taxon>
        <taxon>Cytophagales</taxon>
        <taxon>Roseivirgaceae</taxon>
        <taxon>Roseivirga</taxon>
    </lineage>
</organism>
<dbReference type="Proteomes" id="UP000036908">
    <property type="component" value="Unassembled WGS sequence"/>
</dbReference>
<dbReference type="Gene3D" id="3.30.70.1430">
    <property type="entry name" value="Multidrug efflux transporter AcrB pore domain"/>
    <property type="match status" value="2"/>
</dbReference>
<dbReference type="Gene3D" id="1.20.1640.10">
    <property type="entry name" value="Multidrug efflux transporter AcrB transmembrane domain"/>
    <property type="match status" value="2"/>
</dbReference>
<dbReference type="PANTHER" id="PTHR32063">
    <property type="match status" value="1"/>
</dbReference>
<feature type="transmembrane region" description="Helical" evidence="1">
    <location>
        <begin position="896"/>
        <end position="916"/>
    </location>
</feature>
<dbReference type="InterPro" id="IPR027463">
    <property type="entry name" value="AcrB_DN_DC_subdom"/>
</dbReference>
<dbReference type="GO" id="GO:0005886">
    <property type="term" value="C:plasma membrane"/>
    <property type="evidence" value="ECO:0007669"/>
    <property type="project" value="TreeGrafter"/>
</dbReference>
<dbReference type="SUPFAM" id="SSF82693">
    <property type="entry name" value="Multidrug efflux transporter AcrB pore domain, PN1, PN2, PC1 and PC2 subdomains"/>
    <property type="match status" value="2"/>
</dbReference>
<protein>
    <submittedName>
        <fullName evidence="2">Cation transporter</fullName>
    </submittedName>
</protein>
<feature type="transmembrane region" description="Helical" evidence="1">
    <location>
        <begin position="871"/>
        <end position="890"/>
    </location>
</feature>
<evidence type="ECO:0000313" key="3">
    <source>
        <dbReference type="Proteomes" id="UP000036908"/>
    </source>
</evidence>
<reference evidence="3" key="1">
    <citation type="submission" date="2014-11" db="EMBL/GenBank/DDBJ databases">
        <title>Genome sequencing of Roseivirga sp. D-25.</title>
        <authorList>
            <person name="Selvaratnam C."/>
            <person name="Thevarajoo S."/>
            <person name="Goh K.M."/>
            <person name="Eee R."/>
            <person name="Chan K.-G."/>
            <person name="Chong C.S."/>
        </authorList>
    </citation>
    <scope>NUCLEOTIDE SEQUENCE [LARGE SCALE GENOMIC DNA]</scope>
    <source>
        <strain evidence="3">D-25</strain>
    </source>
</reference>
<feature type="transmembrane region" description="Helical" evidence="1">
    <location>
        <begin position="514"/>
        <end position="537"/>
    </location>
</feature>
<comment type="caution">
    <text evidence="2">The sequence shown here is derived from an EMBL/GenBank/DDBJ whole genome shotgun (WGS) entry which is preliminary data.</text>
</comment>
<feature type="transmembrane region" description="Helical" evidence="1">
    <location>
        <begin position="383"/>
        <end position="407"/>
    </location>
</feature>
<feature type="transmembrane region" description="Helical" evidence="1">
    <location>
        <begin position="461"/>
        <end position="483"/>
    </location>
</feature>
<keyword evidence="1" id="KW-0812">Transmembrane</keyword>
<dbReference type="PRINTS" id="PR00702">
    <property type="entry name" value="ACRIFLAVINRP"/>
</dbReference>
<dbReference type="SUPFAM" id="SSF82866">
    <property type="entry name" value="Multidrug efflux transporter AcrB transmembrane domain"/>
    <property type="match status" value="2"/>
</dbReference>
<dbReference type="OrthoDB" id="9757876at2"/>
<evidence type="ECO:0000256" key="1">
    <source>
        <dbReference type="SAM" id="Phobius"/>
    </source>
</evidence>
<dbReference type="Gene3D" id="3.30.2090.10">
    <property type="entry name" value="Multidrug efflux transporter AcrB TolC docking domain, DN and DC subdomains"/>
    <property type="match status" value="2"/>
</dbReference>
<dbReference type="GO" id="GO:0042910">
    <property type="term" value="F:xenobiotic transmembrane transporter activity"/>
    <property type="evidence" value="ECO:0007669"/>
    <property type="project" value="TreeGrafter"/>
</dbReference>
<gene>
    <name evidence="2" type="ORF">OB69_10195</name>
</gene>
<keyword evidence="1" id="KW-0472">Membrane</keyword>
<dbReference type="Gene3D" id="3.30.70.1440">
    <property type="entry name" value="Multidrug efflux transporter AcrB pore domain"/>
    <property type="match status" value="1"/>
</dbReference>
<feature type="transmembrane region" description="Helical" evidence="1">
    <location>
        <begin position="357"/>
        <end position="377"/>
    </location>
</feature>
<accession>A0A0L8AJR9</accession>
<proteinExistence type="predicted"/>
<feature type="transmembrane region" description="Helical" evidence="1">
    <location>
        <begin position="984"/>
        <end position="1010"/>
    </location>
</feature>
<keyword evidence="3" id="KW-1185">Reference proteome</keyword>
<dbReference type="SUPFAM" id="SSF82714">
    <property type="entry name" value="Multidrug efflux transporter AcrB TolC docking domain, DN and DC subdomains"/>
    <property type="match status" value="2"/>
</dbReference>
<feature type="transmembrane region" description="Helical" evidence="1">
    <location>
        <begin position="956"/>
        <end position="978"/>
    </location>
</feature>
<feature type="transmembrane region" description="Helical" evidence="1">
    <location>
        <begin position="428"/>
        <end position="449"/>
    </location>
</feature>
<feature type="transmembrane region" description="Helical" evidence="1">
    <location>
        <begin position="845"/>
        <end position="864"/>
    </location>
</feature>
<dbReference type="AlphaFoldDB" id="A0A0L8AJR9"/>
<name>A0A0L8AJR9_9BACT</name>
<feature type="transmembrane region" description="Helical" evidence="1">
    <location>
        <begin position="334"/>
        <end position="350"/>
    </location>
</feature>
<dbReference type="Gene3D" id="3.30.70.1320">
    <property type="entry name" value="Multidrug efflux transporter AcrB pore domain like"/>
    <property type="match status" value="1"/>
</dbReference>
<dbReference type="PATRIC" id="fig|1566026.4.peg.323"/>
<sequence length="1015" mass="113536">MVKFLINRPVAVFLSFIGILFFSFLALQRLPVSLLPNIEVPAIIVKVNYPNNPPSIIENSILSPIRTSLNTLNNLKSVESIANSETGMLKLQFEFGTRMDLAYIEINEKIDRLQENLPRDMDRPQVVRINTSDIPIARIQVIPKEGSDYTQTSELTDRVLKKRIEQISGVSIVDVNGFQGQFISITPDLDKIRALGLSEQQIDQVLQGANRDLGRLSVKDGQYRYFVRIANRLDNIDEIEQLPIINREGDVIKLSAIAEVKFQSDKRQGYHLSNQEEGLVVTVHKQAKAKMTELTPLLYEAVEEFKKDYPQTNFELTQDQSILLNAGIDNLKTSLIYGGIFAFAVLFLFMGNVRMPIMMGITLPISLLISFLFFYAFGLSVNIISLSGLALGLGMLIDNSIIVIDNITRKRKDGLDIVEACVQGVNEVMTPLISSVLTTLAVFVPLVFLNGLSGALFYDQALSVAIILGTSLMVAFVLLPLLYRKFFENLKRPIKEDSLIFKGILKLYKAIFSVVWRFKTISLILLIALIPLAYFMIIGAHKKGLPAIEKTETLVTIQWNEPLDAEENKRRVLDLIAKTAGSTQSESDIGLKQFLLAEQSNSIESAEMYFKSESTEAKLDLEQKLTAFLTNNYRNASFQVEDAPNAFDQIFSSDQKFFIVKWKQLSGNERLDEEMLAKLENDVAEIVNEPPRPGNGFQFGESMEAVIDNKALSFYGISENAMKDALSKALDGYMVTEIRRFGEVTPIWIQRGSEDFRSKLNGISVQGRRNQSYPLSSFVKFEYIKDIKAVTADKTGIYQSLEWENLDDASIEKLQAQLPAKAAQYGLSVDFDGAYFQGRENLQQLIFILMISVLLLYFILAAQFESLVQPLIVIFTLPLGISGALLVLMICGGTLNVMSAIGIIVMLGIMVNDAILKIDTINRLREEFSLSDSTNTKRQILQNAIAKTGQIRLKPILMTSITTILALLPVVFSSGIGADLQRPLVYTVIGGLTIGTFTALFFVPLSYWVISKKRD</sequence>
<evidence type="ECO:0000313" key="2">
    <source>
        <dbReference type="EMBL" id="KOF02678.1"/>
    </source>
</evidence>
<dbReference type="RefSeq" id="WP_053223621.1">
    <property type="nucleotide sequence ID" value="NZ_JSVA01000010.1"/>
</dbReference>
<keyword evidence="1" id="KW-1133">Transmembrane helix</keyword>
<dbReference type="Pfam" id="PF00873">
    <property type="entry name" value="ACR_tran"/>
    <property type="match status" value="1"/>
</dbReference>
<dbReference type="PANTHER" id="PTHR32063:SF0">
    <property type="entry name" value="SWARMING MOTILITY PROTEIN SWRC"/>
    <property type="match status" value="1"/>
</dbReference>
<dbReference type="InterPro" id="IPR001036">
    <property type="entry name" value="Acrflvin-R"/>
</dbReference>
<dbReference type="EMBL" id="JSVA01000010">
    <property type="protein sequence ID" value="KOF02678.1"/>
    <property type="molecule type" value="Genomic_DNA"/>
</dbReference>